<dbReference type="InterPro" id="IPR038528">
    <property type="entry name" value="TEL2_C_sf"/>
</dbReference>
<reference evidence="2" key="2">
    <citation type="submission" date="2021-05" db="EMBL/GenBank/DDBJ databases">
        <authorList>
            <person name="Pain A."/>
        </authorList>
    </citation>
    <scope>NUCLEOTIDE SEQUENCE</scope>
    <source>
        <strain evidence="2">1802A</strain>
    </source>
</reference>
<dbReference type="Proteomes" id="UP001195914">
    <property type="component" value="Unassembled WGS sequence"/>
</dbReference>
<gene>
    <name evidence="2" type="ORF">X943_002769</name>
</gene>
<sequence>MDLNLKVVTSLFPWSLKVNDDVSRYIHYLKEGGERIKQLLKLKDNTEHVVADIIRLIEFEDKLQGSSHDENNTTLLYEVVREAMECHYSHASARVINRLYVRGFAKHLVSTIITYMGRTVSVNVKMDCNSMPPGRLKNSNTTVIICSRAMTVMADKIEPIRTENGCYLRFRSIRDYNVALAIMVLFFKSVLVGQEPDNLIQLFHPRSPSHLPLKAQLMIIDVMQDQIKTLQQPSVGPMAKDNEQTNHATARQGESHETHAAEGIKDTSDICNRGTCMGTDLKHDELCDISYELLRRLSLLWAEREEDDHGYKICYIAIAACIVKLMDILYCVDKMLMAPEFERMSTLLSDGINDRLGRLNKNLNTAAMYVATALSKWETKREQLMGHAGDNAIQFDSTEALDNEQLMYLRAARNPFIVQTIENDESIQCASGNLAVETDVVMEKKHKPSGEQPLSTIDEIFKDVPVPDFLAVEPATRKGWTDPPHHIQQCFERLCGIPVVGDVEPSKMFNDAINKPREMSNLQKREMVVQTLLYLPGVIEKSEPMLSRFAVPIAQLLLKMRDVEQYEDALADLRRSLKLGAPVKEEGVDEGPLDIFADQHGNINLETTQHLVYAGLLCLAVRSPDEIFEHFCAAVTDNEYSTIQHATMLMCMQCATKRLSRHKTYRELSRSILNNVSCLKPFVGVVVSHDSYHQRKRVDTLDDITLMLPIKSAVKPITLLPRQQDLIRSTAESSNDIRKNSQHAAEPAKLVEEIDAQSLHPRSPAGGGSISSAIAPGWHTNVLTSGTLINNHSAGVSQHYAPKHEEDINKFAPLANMAVMRILKAAENHLKKEMSHRGASPSYVVTLGVLETLHLFLECSDGRVAHSLIEECKKTIETAYRFTYKTEMQNMLGRILDKIECMSWGLSM</sequence>
<evidence type="ECO:0000256" key="1">
    <source>
        <dbReference type="SAM" id="MobiDB-lite"/>
    </source>
</evidence>
<keyword evidence="3" id="KW-1185">Reference proteome</keyword>
<evidence type="ECO:0000313" key="3">
    <source>
        <dbReference type="Proteomes" id="UP001195914"/>
    </source>
</evidence>
<feature type="region of interest" description="Disordered" evidence="1">
    <location>
        <begin position="235"/>
        <end position="263"/>
    </location>
</feature>
<dbReference type="Gene3D" id="1.25.40.720">
    <property type="entry name" value="Telomere length regulation protein 2, C-terminal domain"/>
    <property type="match status" value="1"/>
</dbReference>
<feature type="compositionally biased region" description="Basic and acidic residues" evidence="1">
    <location>
        <begin position="253"/>
        <end position="263"/>
    </location>
</feature>
<protein>
    <submittedName>
        <fullName evidence="2">Uncharacterized protein</fullName>
    </submittedName>
</protein>
<evidence type="ECO:0000313" key="2">
    <source>
        <dbReference type="EMBL" id="KAK1937545.1"/>
    </source>
</evidence>
<organism evidence="2 3">
    <name type="scientific">Babesia divergens</name>
    <dbReference type="NCBI Taxonomy" id="32595"/>
    <lineage>
        <taxon>Eukaryota</taxon>
        <taxon>Sar</taxon>
        <taxon>Alveolata</taxon>
        <taxon>Apicomplexa</taxon>
        <taxon>Aconoidasida</taxon>
        <taxon>Piroplasmida</taxon>
        <taxon>Babesiidae</taxon>
        <taxon>Babesia</taxon>
    </lineage>
</organism>
<name>A0AAD9GFP6_BABDI</name>
<reference evidence="2" key="1">
    <citation type="journal article" date="2014" name="Nucleic Acids Res.">
        <title>The evolutionary dynamics of variant antigen genes in Babesia reveal a history of genomic innovation underlying host-parasite interaction.</title>
        <authorList>
            <person name="Jackson A.P."/>
            <person name="Otto T.D."/>
            <person name="Darby A."/>
            <person name="Ramaprasad A."/>
            <person name="Xia D."/>
            <person name="Echaide I.E."/>
            <person name="Farber M."/>
            <person name="Gahlot S."/>
            <person name="Gamble J."/>
            <person name="Gupta D."/>
            <person name="Gupta Y."/>
            <person name="Jackson L."/>
            <person name="Malandrin L."/>
            <person name="Malas T.B."/>
            <person name="Moussa E."/>
            <person name="Nair M."/>
            <person name="Reid A.J."/>
            <person name="Sanders M."/>
            <person name="Sharma J."/>
            <person name="Tracey A."/>
            <person name="Quail M.A."/>
            <person name="Weir W."/>
            <person name="Wastling J.M."/>
            <person name="Hall N."/>
            <person name="Willadsen P."/>
            <person name="Lingelbach K."/>
            <person name="Shiels B."/>
            <person name="Tait A."/>
            <person name="Berriman M."/>
            <person name="Allred D.R."/>
            <person name="Pain A."/>
        </authorList>
    </citation>
    <scope>NUCLEOTIDE SEQUENCE</scope>
    <source>
        <strain evidence="2">1802A</strain>
    </source>
</reference>
<dbReference type="AlphaFoldDB" id="A0AAD9GFP6"/>
<accession>A0AAD9GFP6</accession>
<comment type="caution">
    <text evidence="2">The sequence shown here is derived from an EMBL/GenBank/DDBJ whole genome shotgun (WGS) entry which is preliminary data.</text>
</comment>
<dbReference type="EMBL" id="JAHBMH010000033">
    <property type="protein sequence ID" value="KAK1937545.1"/>
    <property type="molecule type" value="Genomic_DNA"/>
</dbReference>
<proteinExistence type="predicted"/>